<comment type="caution">
    <text evidence="2">The sequence shown here is derived from an EMBL/GenBank/DDBJ whole genome shotgun (WGS) entry which is preliminary data.</text>
</comment>
<evidence type="ECO:0000256" key="1">
    <source>
        <dbReference type="SAM" id="MobiDB-lite"/>
    </source>
</evidence>
<feature type="region of interest" description="Disordered" evidence="1">
    <location>
        <begin position="125"/>
        <end position="171"/>
    </location>
</feature>
<feature type="compositionally biased region" description="Low complexity" evidence="1">
    <location>
        <begin position="243"/>
        <end position="267"/>
    </location>
</feature>
<dbReference type="NCBIfam" id="NF043076">
    <property type="entry name" value="PHA_gran_PhaM"/>
    <property type="match status" value="1"/>
</dbReference>
<sequence length="288" mass="29502">MSDSTPFGFGKLVPGFEFLQNLAQSAVKGASQGLPHLPNLSHWVAPTLNVEELDKRIEELKAVQFWLDQNSRALAATVQALEVQKMTLATLKGMNFSMGDLAESFKVKTADVMAQVQKASDTFNSAARAAAPTPAPTPAAAPSPAPAPAPAPEPAAADPAAASAEASGDAPRAGVIDPLQWWGALTQQFQHIASTALKDAAAANPLEGSQNLAREAFKTAAESVAKTVGAGLEATAQVRRAARGSAKAASAAAPKPAAKSAAKPAAKAPRRAPAKKPAAKAPARRRAS</sequence>
<dbReference type="RefSeq" id="WP_273953827.1">
    <property type="nucleotide sequence ID" value="NZ_JAQSIP010000015.1"/>
</dbReference>
<dbReference type="InterPro" id="IPR050026">
    <property type="entry name" value="PHA_gran_PhaM_N"/>
</dbReference>
<evidence type="ECO:0000313" key="3">
    <source>
        <dbReference type="Proteomes" id="UP001528673"/>
    </source>
</evidence>
<dbReference type="Proteomes" id="UP001528673">
    <property type="component" value="Unassembled WGS sequence"/>
</dbReference>
<gene>
    <name evidence="2" type="ORF">PSQ40_20870</name>
</gene>
<feature type="compositionally biased region" description="Pro residues" evidence="1">
    <location>
        <begin position="133"/>
        <end position="153"/>
    </location>
</feature>
<feature type="compositionally biased region" description="Basic residues" evidence="1">
    <location>
        <begin position="268"/>
        <end position="288"/>
    </location>
</feature>
<evidence type="ECO:0000313" key="2">
    <source>
        <dbReference type="EMBL" id="MDD0841043.1"/>
    </source>
</evidence>
<feature type="region of interest" description="Disordered" evidence="1">
    <location>
        <begin position="241"/>
        <end position="288"/>
    </location>
</feature>
<keyword evidence="3" id="KW-1185">Reference proteome</keyword>
<dbReference type="EMBL" id="JAQSIP010000015">
    <property type="protein sequence ID" value="MDD0841043.1"/>
    <property type="molecule type" value="Genomic_DNA"/>
</dbReference>
<organism evidence="2 3">
    <name type="scientific">Curvibacter cyanobacteriorum</name>
    <dbReference type="NCBI Taxonomy" id="3026422"/>
    <lineage>
        <taxon>Bacteria</taxon>
        <taxon>Pseudomonadati</taxon>
        <taxon>Pseudomonadota</taxon>
        <taxon>Betaproteobacteria</taxon>
        <taxon>Burkholderiales</taxon>
        <taxon>Comamonadaceae</taxon>
        <taxon>Curvibacter</taxon>
    </lineage>
</organism>
<protein>
    <recommendedName>
        <fullName evidence="4">Transcriptional regulator</fullName>
    </recommendedName>
</protein>
<name>A0ABT5N7H0_9BURK</name>
<reference evidence="2 3" key="1">
    <citation type="submission" date="2023-02" db="EMBL/GenBank/DDBJ databases">
        <title>Bacterial whole genomic sequence of Curvibacter sp. HBC61.</title>
        <authorList>
            <person name="Le V."/>
            <person name="Ko S.-R."/>
            <person name="Ahn C.-Y."/>
            <person name="Oh H.-M."/>
        </authorList>
    </citation>
    <scope>NUCLEOTIDE SEQUENCE [LARGE SCALE GENOMIC DNA]</scope>
    <source>
        <strain evidence="2 3">HBC61</strain>
    </source>
</reference>
<accession>A0ABT5N7H0</accession>
<feature type="compositionally biased region" description="Low complexity" evidence="1">
    <location>
        <begin position="154"/>
        <end position="171"/>
    </location>
</feature>
<proteinExistence type="predicted"/>
<evidence type="ECO:0008006" key="4">
    <source>
        <dbReference type="Google" id="ProtNLM"/>
    </source>
</evidence>